<reference evidence="2" key="1">
    <citation type="submission" date="2007-03" db="EMBL/GenBank/DDBJ databases">
        <title>Complete sequence of Prosthecochloris vibrioformis DSM 265.</title>
        <authorList>
            <consortium name="US DOE Joint Genome Institute"/>
            <person name="Copeland A."/>
            <person name="Lucas S."/>
            <person name="Lapidus A."/>
            <person name="Barry K."/>
            <person name="Detter J.C."/>
            <person name="Glavina del Rio T."/>
            <person name="Hammon N."/>
            <person name="Israni S."/>
            <person name="Pitluck S."/>
            <person name="Schmutz J."/>
            <person name="Larimer F."/>
            <person name="Land M."/>
            <person name="Hauser L."/>
            <person name="Mikhailova N."/>
            <person name="Li T."/>
            <person name="Overmann J."/>
            <person name="Schuster S.C."/>
            <person name="Bryant D.A."/>
            <person name="Richardson P."/>
        </authorList>
    </citation>
    <scope>NUCLEOTIDE SEQUENCE [LARGE SCALE GENOMIC DNA]</scope>
    <source>
        <strain evidence="2">DSM 265</strain>
    </source>
</reference>
<organism evidence="2">
    <name type="scientific">Chlorobium phaeovibrioides (strain DSM 265 / 1930)</name>
    <name type="common">Prosthecochloris vibrioformis (strain DSM 265)</name>
    <dbReference type="NCBI Taxonomy" id="290318"/>
    <lineage>
        <taxon>Bacteria</taxon>
        <taxon>Pseudomonadati</taxon>
        <taxon>Chlorobiota</taxon>
        <taxon>Chlorobiia</taxon>
        <taxon>Chlorobiales</taxon>
        <taxon>Chlorobiaceae</taxon>
        <taxon>Chlorobium/Pelodictyon group</taxon>
        <taxon>Chlorobium</taxon>
    </lineage>
</organism>
<dbReference type="Pfam" id="PF07992">
    <property type="entry name" value="Pyr_redox_2"/>
    <property type="match status" value="1"/>
</dbReference>
<dbReference type="PRINTS" id="PR00469">
    <property type="entry name" value="PNDRDTASEII"/>
</dbReference>
<dbReference type="AlphaFoldDB" id="A4SGU0"/>
<keyword evidence="2" id="KW-0560">Oxidoreductase</keyword>
<dbReference type="InterPro" id="IPR052541">
    <property type="entry name" value="SQRD"/>
</dbReference>
<dbReference type="PANTHER" id="PTHR43755:SF1">
    <property type="entry name" value="FAD-DEPENDENT PYRIDINE NUCLEOTIDE-DISULPHIDE OXIDOREDUCTASE"/>
    <property type="match status" value="1"/>
</dbReference>
<dbReference type="PANTHER" id="PTHR43755">
    <property type="match status" value="1"/>
</dbReference>
<dbReference type="STRING" id="290318.Cvib_1689"/>
<dbReference type="EC" id="1.8.5.-" evidence="2"/>
<dbReference type="GO" id="GO:0016491">
    <property type="term" value="F:oxidoreductase activity"/>
    <property type="evidence" value="ECO:0007669"/>
    <property type="project" value="UniProtKB-KW"/>
</dbReference>
<sequence length="500" mass="55904">MGLLSERTFLKLPRTKYKREKITMAKVVIIGAGFAGHTAAMYLGDSLGKEHEITVVHKFDYFGFVPSWVWLGIDAVKPRNTVFKLKPIYDKFNVNFIQGVAVSVHPDNNHVVLESAGSPSQVILEYDYLIIATGAHMNYDATPGLGPHKFTRSICHFDTAIQTRDAYLEAVERMRRGERRKLVIGTGHPMAACQGAAFEYITNIHHDLTQRGLRDRADLVYLSNEPEIGDFGVGGINVVRQDGRIARGGDLIEDAMDEFGIEKAVRRGVHSVDERSIHWEDFEGNYGQTDYDFAMLIPQSKGVTFPFFDGEGNDITSKVCNPAGFIYADGIYGLEYDELRHTPQAWPAQYNHPIYKNIFSAGIAFAPPGPISRPHITKNGTAIIAGAPRTGMISGVTGRVVAFNVIDLIRTGRMTHRERMTEMLTVCIASNGKSLWNGSAIVMIIYPVVPDHTHYDNSEGRDMFVTRVERGISGAWLKQMVETTFMHKFQGRIGWQYIPE</sequence>
<accession>A4SGU0</accession>
<evidence type="ECO:0000313" key="2">
    <source>
        <dbReference type="EMBL" id="ABP37699.1"/>
    </source>
</evidence>
<dbReference type="eggNOG" id="COG0446">
    <property type="taxonomic scope" value="Bacteria"/>
</dbReference>
<dbReference type="EMBL" id="CP000607">
    <property type="protein sequence ID" value="ABP37699.1"/>
    <property type="molecule type" value="Genomic_DNA"/>
</dbReference>
<dbReference type="PRINTS" id="PR00368">
    <property type="entry name" value="FADPNR"/>
</dbReference>
<name>A4SGU0_CHLPM</name>
<dbReference type="InterPro" id="IPR036188">
    <property type="entry name" value="FAD/NAD-bd_sf"/>
</dbReference>
<proteinExistence type="predicted"/>
<dbReference type="KEGG" id="pvi:Cvib_1689"/>
<feature type="domain" description="FAD/NAD(P)-binding" evidence="1">
    <location>
        <begin position="26"/>
        <end position="187"/>
    </location>
</feature>
<dbReference type="HOGENOM" id="CLU_030742_5_2_10"/>
<dbReference type="InterPro" id="IPR023753">
    <property type="entry name" value="FAD/NAD-binding_dom"/>
</dbReference>
<dbReference type="SUPFAM" id="SSF51905">
    <property type="entry name" value="FAD/NAD(P)-binding domain"/>
    <property type="match status" value="2"/>
</dbReference>
<evidence type="ECO:0000259" key="1">
    <source>
        <dbReference type="Pfam" id="PF07992"/>
    </source>
</evidence>
<protein>
    <submittedName>
        <fullName evidence="2">Sulfide-quinone oxidoreductase</fullName>
        <ecNumber evidence="2">1.8.5.-</ecNumber>
    </submittedName>
</protein>
<gene>
    <name evidence="2" type="ordered locus">Cvib_1689</name>
</gene>
<dbReference type="Gene3D" id="3.50.50.100">
    <property type="match status" value="1"/>
</dbReference>